<feature type="transmembrane region" description="Helical" evidence="1">
    <location>
        <begin position="85"/>
        <end position="105"/>
    </location>
</feature>
<evidence type="ECO:0000313" key="3">
    <source>
        <dbReference type="Proteomes" id="UP000697710"/>
    </source>
</evidence>
<keyword evidence="1" id="KW-0812">Transmembrane</keyword>
<gene>
    <name evidence="2" type="ORF">KC729_10670</name>
</gene>
<dbReference type="AlphaFoldDB" id="A0A956M0X9"/>
<feature type="transmembrane region" description="Helical" evidence="1">
    <location>
        <begin position="141"/>
        <end position="167"/>
    </location>
</feature>
<keyword evidence="1" id="KW-1133">Transmembrane helix</keyword>
<dbReference type="PANTHER" id="PTHR39165">
    <property type="entry name" value="IG HYPOTHETICAL 17883"/>
    <property type="match status" value="1"/>
</dbReference>
<protein>
    <submittedName>
        <fullName evidence="2">DUF456 domain-containing protein</fullName>
    </submittedName>
</protein>
<feature type="transmembrane region" description="Helical" evidence="1">
    <location>
        <begin position="33"/>
        <end position="64"/>
    </location>
</feature>
<comment type="caution">
    <text evidence="2">The sequence shown here is derived from an EMBL/GenBank/DDBJ whole genome shotgun (WGS) entry which is preliminary data.</text>
</comment>
<name>A0A956M0X9_UNCEI</name>
<dbReference type="PANTHER" id="PTHR39165:SF1">
    <property type="entry name" value="DUF456 DOMAIN-CONTAINING PROTEIN"/>
    <property type="match status" value="1"/>
</dbReference>
<dbReference type="Proteomes" id="UP000697710">
    <property type="component" value="Unassembled WGS sequence"/>
</dbReference>
<sequence>MNPVLHVTLLVLLDLGLLAGLLAIPLGLSGNFILLGLAVVVAIATKLQAIGWLALILMAVAVVAGEVVEALLGSLVARKYGASKWGMLGAFGGGLVGAALGTMILPVVGSILGSFLGAAAGAIGAELAAGKGREPGLRAGWGAFLGKVLATAFKTAIGLAIAVYLVVVTH</sequence>
<dbReference type="Pfam" id="PF04306">
    <property type="entry name" value="DUF456"/>
    <property type="match status" value="1"/>
</dbReference>
<evidence type="ECO:0000256" key="1">
    <source>
        <dbReference type="SAM" id="Phobius"/>
    </source>
</evidence>
<keyword evidence="1" id="KW-0472">Membrane</keyword>
<reference evidence="2" key="2">
    <citation type="journal article" date="2021" name="Microbiome">
        <title>Successional dynamics and alternative stable states in a saline activated sludge microbial community over 9 years.</title>
        <authorList>
            <person name="Wang Y."/>
            <person name="Ye J."/>
            <person name="Ju F."/>
            <person name="Liu L."/>
            <person name="Boyd J.A."/>
            <person name="Deng Y."/>
            <person name="Parks D.H."/>
            <person name="Jiang X."/>
            <person name="Yin X."/>
            <person name="Woodcroft B.J."/>
            <person name="Tyson G.W."/>
            <person name="Hugenholtz P."/>
            <person name="Polz M.F."/>
            <person name="Zhang T."/>
        </authorList>
    </citation>
    <scope>NUCLEOTIDE SEQUENCE</scope>
    <source>
        <strain evidence="2">HKST-UBA01</strain>
    </source>
</reference>
<reference evidence="2" key="1">
    <citation type="submission" date="2020-04" db="EMBL/GenBank/DDBJ databases">
        <authorList>
            <person name="Zhang T."/>
        </authorList>
    </citation>
    <scope>NUCLEOTIDE SEQUENCE</scope>
    <source>
        <strain evidence="2">HKST-UBA01</strain>
    </source>
</reference>
<dbReference type="EMBL" id="JAGQHR010000307">
    <property type="protein sequence ID" value="MCA9728137.1"/>
    <property type="molecule type" value="Genomic_DNA"/>
</dbReference>
<dbReference type="InterPro" id="IPR007403">
    <property type="entry name" value="DUF456"/>
</dbReference>
<feature type="transmembrane region" description="Helical" evidence="1">
    <location>
        <begin position="111"/>
        <end position="129"/>
    </location>
</feature>
<proteinExistence type="predicted"/>
<evidence type="ECO:0000313" key="2">
    <source>
        <dbReference type="EMBL" id="MCA9728137.1"/>
    </source>
</evidence>
<accession>A0A956M0X9</accession>
<organism evidence="2 3">
    <name type="scientific">Eiseniibacteriota bacterium</name>
    <dbReference type="NCBI Taxonomy" id="2212470"/>
    <lineage>
        <taxon>Bacteria</taxon>
        <taxon>Candidatus Eiseniibacteriota</taxon>
    </lineage>
</organism>